<dbReference type="Proteomes" id="UP000254337">
    <property type="component" value="Chromosome"/>
</dbReference>
<protein>
    <submittedName>
        <fullName evidence="2">Short-chain dehydrogenase</fullName>
    </submittedName>
</protein>
<keyword evidence="3" id="KW-1185">Reference proteome</keyword>
<dbReference type="AlphaFoldDB" id="A0A346AWE5"/>
<dbReference type="EMBL" id="CP029462">
    <property type="protein sequence ID" value="AXL20188.1"/>
    <property type="molecule type" value="Genomic_DNA"/>
</dbReference>
<dbReference type="RefSeq" id="WP_107195486.1">
    <property type="nucleotide sequence ID" value="NZ_CAUWMV010000010.1"/>
</dbReference>
<evidence type="ECO:0000313" key="2">
    <source>
        <dbReference type="EMBL" id="AXL20188.1"/>
    </source>
</evidence>
<dbReference type="Gene3D" id="3.40.50.720">
    <property type="entry name" value="NAD(P)-binding Rossmann-like Domain"/>
    <property type="match status" value="1"/>
</dbReference>
<dbReference type="CDD" id="cd05233">
    <property type="entry name" value="SDR_c"/>
    <property type="match status" value="1"/>
</dbReference>
<dbReference type="SUPFAM" id="SSF51735">
    <property type="entry name" value="NAD(P)-binding Rossmann-fold domains"/>
    <property type="match status" value="1"/>
</dbReference>
<dbReference type="PRINTS" id="PR00081">
    <property type="entry name" value="GDHRDH"/>
</dbReference>
<dbReference type="Pfam" id="PF13561">
    <property type="entry name" value="adh_short_C2"/>
    <property type="match status" value="1"/>
</dbReference>
<dbReference type="KEGG" id="meg:DKB62_00610"/>
<sequence length="276" mass="29382">MTKCVMLWVGAGDIGMAIARRTGTGMKIIIGDKILEKAKRTAGLMQGAGFDAVPMEMDLASRASIQEYISVGRAYGNISVLINAAGVSPSQAPIKTILNVDLYGTAVLLEEVGKVIADGGVGVTISSQSGHRLSALSPEEDELLACTPAEDLLTLDMLHPSRIRDTLHAYQLAKRCNVKRVMAESVRWGMRGARINSISPGIIVTPLAQDEFNGPRGDFYKNMFAKCPAGRPGTADEIAHVAELLLSEKGAFITGADFLIDGGATASYFYGPLKPR</sequence>
<dbReference type="NCBIfam" id="NF005395">
    <property type="entry name" value="PRK06940.1"/>
    <property type="match status" value="1"/>
</dbReference>
<evidence type="ECO:0000256" key="1">
    <source>
        <dbReference type="ARBA" id="ARBA00006484"/>
    </source>
</evidence>
<gene>
    <name evidence="2" type="ORF">DKB62_00610</name>
</gene>
<name>A0A346AWE5_9FIRM</name>
<comment type="similarity">
    <text evidence="1">Belongs to the short-chain dehydrogenases/reductases (SDR) family.</text>
</comment>
<reference evidence="2 3" key="1">
    <citation type="submission" date="2018-05" db="EMBL/GenBank/DDBJ databases">
        <title>Complete genome sequence of Megasphaera sp. AJH120T, isolated from the ceca of a chicken.</title>
        <authorList>
            <person name="Maki J."/>
            <person name="Looft T."/>
        </authorList>
    </citation>
    <scope>NUCLEOTIDE SEQUENCE [LARGE SCALE GENOMIC DNA]</scope>
    <source>
        <strain evidence="2 3">AJH120</strain>
    </source>
</reference>
<dbReference type="PANTHER" id="PTHR42760">
    <property type="entry name" value="SHORT-CHAIN DEHYDROGENASES/REDUCTASES FAMILY MEMBER"/>
    <property type="match status" value="1"/>
</dbReference>
<dbReference type="OrthoDB" id="9803333at2"/>
<dbReference type="GO" id="GO:0016616">
    <property type="term" value="F:oxidoreductase activity, acting on the CH-OH group of donors, NAD or NADP as acceptor"/>
    <property type="evidence" value="ECO:0007669"/>
    <property type="project" value="TreeGrafter"/>
</dbReference>
<evidence type="ECO:0000313" key="3">
    <source>
        <dbReference type="Proteomes" id="UP000254337"/>
    </source>
</evidence>
<dbReference type="InterPro" id="IPR002347">
    <property type="entry name" value="SDR_fam"/>
</dbReference>
<proteinExistence type="inferred from homology"/>
<dbReference type="InterPro" id="IPR036291">
    <property type="entry name" value="NAD(P)-bd_dom_sf"/>
</dbReference>
<organism evidence="2 3">
    <name type="scientific">Megasphaera stantonii</name>
    <dbReference type="NCBI Taxonomy" id="2144175"/>
    <lineage>
        <taxon>Bacteria</taxon>
        <taxon>Bacillati</taxon>
        <taxon>Bacillota</taxon>
        <taxon>Negativicutes</taxon>
        <taxon>Veillonellales</taxon>
        <taxon>Veillonellaceae</taxon>
        <taxon>Megasphaera</taxon>
    </lineage>
</organism>
<accession>A0A346AWE5</accession>
<dbReference type="Pfam" id="PF00106">
    <property type="entry name" value="adh_short"/>
    <property type="match status" value="1"/>
</dbReference>